<evidence type="ECO:0000313" key="6">
    <source>
        <dbReference type="Proteomes" id="UP001596378"/>
    </source>
</evidence>
<sequence>MVENGEEAKTALSTRVDYRTISPYVRFVHEVIIAVGAINPERYIYDHEFIYVVKGAGTLRIEDRMYPMGPGDLLYIRPRMANEMFVSESEPLHCFAVHFDYVFLGEAAEFSPYVVYLGNRAEEGAPDASWLHARPDAELIDMNIPERMTPARVHDFFDAFKELCRAFEERRADAQIWLKASMLKLIGLIHGELTTEEGIRVSHSHADMMLGAIQYMKENFASAIDLKLLAARASLSPKYFGTLFKQATGLTVPQYLTGIRIGEAKRLLRENAHTIEAIAEKVGIGDMYYFSKLFKKTEGLSPKRYADSLRWLASKEG</sequence>
<keyword evidence="1" id="KW-0805">Transcription regulation</keyword>
<evidence type="ECO:0000256" key="3">
    <source>
        <dbReference type="ARBA" id="ARBA00023163"/>
    </source>
</evidence>
<gene>
    <name evidence="5" type="ORF">ACFQMJ_03670</name>
</gene>
<dbReference type="PROSITE" id="PS00041">
    <property type="entry name" value="HTH_ARAC_FAMILY_1"/>
    <property type="match status" value="1"/>
</dbReference>
<dbReference type="Gene3D" id="1.10.10.60">
    <property type="entry name" value="Homeodomain-like"/>
    <property type="match status" value="2"/>
</dbReference>
<dbReference type="PANTHER" id="PTHR43280:SF28">
    <property type="entry name" value="HTH-TYPE TRANSCRIPTIONAL ACTIVATOR RHAS"/>
    <property type="match status" value="1"/>
</dbReference>
<dbReference type="Pfam" id="PF12833">
    <property type="entry name" value="HTH_18"/>
    <property type="match status" value="1"/>
</dbReference>
<dbReference type="InterPro" id="IPR018062">
    <property type="entry name" value="HTH_AraC-typ_CS"/>
</dbReference>
<reference evidence="6" key="1">
    <citation type="journal article" date="2019" name="Int. J. Syst. Evol. Microbiol.">
        <title>The Global Catalogue of Microorganisms (GCM) 10K type strain sequencing project: providing services to taxonomists for standard genome sequencing and annotation.</title>
        <authorList>
            <consortium name="The Broad Institute Genomics Platform"/>
            <consortium name="The Broad Institute Genome Sequencing Center for Infectious Disease"/>
            <person name="Wu L."/>
            <person name="Ma J."/>
        </authorList>
    </citation>
    <scope>NUCLEOTIDE SEQUENCE [LARGE SCALE GENOMIC DNA]</scope>
    <source>
        <strain evidence="6">KCTC 12907</strain>
    </source>
</reference>
<dbReference type="RefSeq" id="WP_378048330.1">
    <property type="nucleotide sequence ID" value="NZ_JBHMDN010000016.1"/>
</dbReference>
<dbReference type="InterPro" id="IPR014710">
    <property type="entry name" value="RmlC-like_jellyroll"/>
</dbReference>
<dbReference type="EMBL" id="JBHTAI010000002">
    <property type="protein sequence ID" value="MFC7147626.1"/>
    <property type="molecule type" value="Genomic_DNA"/>
</dbReference>
<keyword evidence="6" id="KW-1185">Reference proteome</keyword>
<dbReference type="PANTHER" id="PTHR43280">
    <property type="entry name" value="ARAC-FAMILY TRANSCRIPTIONAL REGULATOR"/>
    <property type="match status" value="1"/>
</dbReference>
<feature type="domain" description="HTH araC/xylS-type" evidence="4">
    <location>
        <begin position="210"/>
        <end position="308"/>
    </location>
</feature>
<dbReference type="PROSITE" id="PS01124">
    <property type="entry name" value="HTH_ARAC_FAMILY_2"/>
    <property type="match status" value="1"/>
</dbReference>
<comment type="caution">
    <text evidence="5">The sequence shown here is derived from an EMBL/GenBank/DDBJ whole genome shotgun (WGS) entry which is preliminary data.</text>
</comment>
<dbReference type="Gene3D" id="2.60.120.10">
    <property type="entry name" value="Jelly Rolls"/>
    <property type="match status" value="1"/>
</dbReference>
<evidence type="ECO:0000256" key="1">
    <source>
        <dbReference type="ARBA" id="ARBA00023015"/>
    </source>
</evidence>
<dbReference type="SUPFAM" id="SSF46689">
    <property type="entry name" value="Homeodomain-like"/>
    <property type="match status" value="2"/>
</dbReference>
<evidence type="ECO:0000313" key="5">
    <source>
        <dbReference type="EMBL" id="MFC7147626.1"/>
    </source>
</evidence>
<accession>A0ABW2F4D2</accession>
<dbReference type="Pfam" id="PF07883">
    <property type="entry name" value="Cupin_2"/>
    <property type="match status" value="1"/>
</dbReference>
<proteinExistence type="predicted"/>
<dbReference type="InterPro" id="IPR009057">
    <property type="entry name" value="Homeodomain-like_sf"/>
</dbReference>
<dbReference type="InterPro" id="IPR018060">
    <property type="entry name" value="HTH_AraC"/>
</dbReference>
<evidence type="ECO:0000256" key="2">
    <source>
        <dbReference type="ARBA" id="ARBA00023125"/>
    </source>
</evidence>
<dbReference type="InterPro" id="IPR037923">
    <property type="entry name" value="HTH-like"/>
</dbReference>
<organism evidence="5 6">
    <name type="scientific">Cohnella cellulosilytica</name>
    <dbReference type="NCBI Taxonomy" id="986710"/>
    <lineage>
        <taxon>Bacteria</taxon>
        <taxon>Bacillati</taxon>
        <taxon>Bacillota</taxon>
        <taxon>Bacilli</taxon>
        <taxon>Bacillales</taxon>
        <taxon>Paenibacillaceae</taxon>
        <taxon>Cohnella</taxon>
    </lineage>
</organism>
<dbReference type="Proteomes" id="UP001596378">
    <property type="component" value="Unassembled WGS sequence"/>
</dbReference>
<dbReference type="SUPFAM" id="SSF51215">
    <property type="entry name" value="Regulatory protein AraC"/>
    <property type="match status" value="1"/>
</dbReference>
<evidence type="ECO:0000259" key="4">
    <source>
        <dbReference type="PROSITE" id="PS01124"/>
    </source>
</evidence>
<protein>
    <submittedName>
        <fullName evidence="5">Helix-turn-helix domain-containing protein</fullName>
    </submittedName>
</protein>
<dbReference type="InterPro" id="IPR013096">
    <property type="entry name" value="Cupin_2"/>
</dbReference>
<keyword evidence="2" id="KW-0238">DNA-binding</keyword>
<name>A0ABW2F4D2_9BACL</name>
<keyword evidence="3" id="KW-0804">Transcription</keyword>
<dbReference type="SMART" id="SM00342">
    <property type="entry name" value="HTH_ARAC"/>
    <property type="match status" value="1"/>
</dbReference>